<dbReference type="Proteomes" id="UP000824469">
    <property type="component" value="Unassembled WGS sequence"/>
</dbReference>
<evidence type="ECO:0000256" key="4">
    <source>
        <dbReference type="ARBA" id="ARBA00023136"/>
    </source>
</evidence>
<keyword evidence="2" id="KW-0677">Repeat</keyword>
<keyword evidence="7" id="KW-1185">Reference proteome</keyword>
<dbReference type="EMBL" id="JAHRHJ020000004">
    <property type="protein sequence ID" value="KAH9319573.1"/>
    <property type="molecule type" value="Genomic_DNA"/>
</dbReference>
<evidence type="ECO:0000313" key="7">
    <source>
        <dbReference type="Proteomes" id="UP000824469"/>
    </source>
</evidence>
<evidence type="ECO:0000256" key="3">
    <source>
        <dbReference type="ARBA" id="ARBA00022821"/>
    </source>
</evidence>
<name>A0AA38GCR3_TAXCH</name>
<dbReference type="PRINTS" id="PR00364">
    <property type="entry name" value="DISEASERSIST"/>
</dbReference>
<dbReference type="InterPro" id="IPR042197">
    <property type="entry name" value="Apaf_helical"/>
</dbReference>
<dbReference type="PANTHER" id="PTHR36766:SF30">
    <property type="entry name" value="TIR-NBS TYPE DISEASE RESISTANCE PROTEIN-RELATED"/>
    <property type="match status" value="1"/>
</dbReference>
<protein>
    <recommendedName>
        <fullName evidence="5">NB-ARC domain-containing protein</fullName>
    </recommendedName>
</protein>
<dbReference type="InterPro" id="IPR018000">
    <property type="entry name" value="Neurotransmitter_ion_chnl_CS"/>
</dbReference>
<reference evidence="6 7" key="1">
    <citation type="journal article" date="2021" name="Nat. Plants">
        <title>The Taxus genome provides insights into paclitaxel biosynthesis.</title>
        <authorList>
            <person name="Xiong X."/>
            <person name="Gou J."/>
            <person name="Liao Q."/>
            <person name="Li Y."/>
            <person name="Zhou Q."/>
            <person name="Bi G."/>
            <person name="Li C."/>
            <person name="Du R."/>
            <person name="Wang X."/>
            <person name="Sun T."/>
            <person name="Guo L."/>
            <person name="Liang H."/>
            <person name="Lu P."/>
            <person name="Wu Y."/>
            <person name="Zhang Z."/>
            <person name="Ro D.K."/>
            <person name="Shang Y."/>
            <person name="Huang S."/>
            <person name="Yan J."/>
        </authorList>
    </citation>
    <scope>NUCLEOTIDE SEQUENCE [LARGE SCALE GENOMIC DNA]</scope>
    <source>
        <strain evidence="6">Ta-2019</strain>
    </source>
</reference>
<dbReference type="SUPFAM" id="SSF52540">
    <property type="entry name" value="P-loop containing nucleoside triphosphate hydrolases"/>
    <property type="match status" value="1"/>
</dbReference>
<dbReference type="GO" id="GO:0043531">
    <property type="term" value="F:ADP binding"/>
    <property type="evidence" value="ECO:0007669"/>
    <property type="project" value="InterPro"/>
</dbReference>
<evidence type="ECO:0000313" key="6">
    <source>
        <dbReference type="EMBL" id="KAH9319573.1"/>
    </source>
</evidence>
<dbReference type="SUPFAM" id="SSF52047">
    <property type="entry name" value="RNI-like"/>
    <property type="match status" value="1"/>
</dbReference>
<dbReference type="InterPro" id="IPR032675">
    <property type="entry name" value="LRR_dom_sf"/>
</dbReference>
<dbReference type="PROSITE" id="PS00236">
    <property type="entry name" value="NEUROTR_ION_CHANNEL"/>
    <property type="match status" value="1"/>
</dbReference>
<evidence type="ECO:0000256" key="2">
    <source>
        <dbReference type="ARBA" id="ARBA00022737"/>
    </source>
</evidence>
<dbReference type="Gene3D" id="1.10.8.430">
    <property type="entry name" value="Helical domain of apoptotic protease-activating factors"/>
    <property type="match status" value="1"/>
</dbReference>
<comment type="caution">
    <text evidence="6">The sequence shown here is derived from an EMBL/GenBank/DDBJ whole genome shotgun (WGS) entry which is preliminary data.</text>
</comment>
<sequence length="653" mass="73541">MGSVDFTYSIHNSFPGKSQIYVGLEKSIVDLKELLFETKVSVVGVHCMGGGGKTTLALALCNDPHIKDYFGNNVLFITVSESPNLMEILEMIWDKIDGTGRKSSEFQNVEDAHIQLQQLLILRQSNPTLVILDDVWSRENLEKLLFEGPGYKTLITTRDSSTIPKTPSTRLYQLPLLGREDALSLFCFWAFGQISIPNNADANLVKEVQEECDGLPLALKVIGSSLHGESHVIWKKAKSTICRGESISDYHKEGLLRLLETSIDFLDDVTRECFLDLGLFPEDRKICADALLDMWVYVRRIEWHDAFVILSKLASRNLLNVTTNLGSQVAISYGNASELYVSLHDVMRDLALYLGGQDNVLHTKRLLIPKNENSLSEKGELLNNKAFDAQILTIHTGPMEENQWYEMNFSETEALLLFTSSDYFLPPFLKTMKKLKFLMVCNHGPKRATVKGLDALSSLTQLKSVRLERLSAHPIQNHCKALENLEKLSLSLCEGFEHTFTFNNINLKDFNLNHCSNLEAFPLGFCSMPSAKIWSISNCHLVQQLPDDIGNLSSLRMLRLSALPSLKALPPSIGKLGWLEYLDISLCEGLRELPEEIGQLKKLSEFDMRECSNLRRLPRTICELSSLKHVVRDEKLGNQVVPSQELFYPGAQS</sequence>
<dbReference type="InterPro" id="IPR002182">
    <property type="entry name" value="NB-ARC"/>
</dbReference>
<dbReference type="OMA" id="ECKGEAQ"/>
<dbReference type="Gene3D" id="3.40.50.300">
    <property type="entry name" value="P-loop containing nucleotide triphosphate hydrolases"/>
    <property type="match status" value="1"/>
</dbReference>
<keyword evidence="4" id="KW-0472">Membrane</keyword>
<dbReference type="InterPro" id="IPR036388">
    <property type="entry name" value="WH-like_DNA-bd_sf"/>
</dbReference>
<comment type="subcellular location">
    <subcellularLocation>
        <location evidence="1">Membrane</location>
    </subcellularLocation>
</comment>
<dbReference type="AlphaFoldDB" id="A0AA38GCR3"/>
<keyword evidence="3" id="KW-0611">Plant defense</keyword>
<organism evidence="6 7">
    <name type="scientific">Taxus chinensis</name>
    <name type="common">Chinese yew</name>
    <name type="synonym">Taxus wallichiana var. chinensis</name>
    <dbReference type="NCBI Taxonomy" id="29808"/>
    <lineage>
        <taxon>Eukaryota</taxon>
        <taxon>Viridiplantae</taxon>
        <taxon>Streptophyta</taxon>
        <taxon>Embryophyta</taxon>
        <taxon>Tracheophyta</taxon>
        <taxon>Spermatophyta</taxon>
        <taxon>Pinopsida</taxon>
        <taxon>Pinidae</taxon>
        <taxon>Conifers II</taxon>
        <taxon>Cupressales</taxon>
        <taxon>Taxaceae</taxon>
        <taxon>Taxus</taxon>
    </lineage>
</organism>
<evidence type="ECO:0000256" key="1">
    <source>
        <dbReference type="ARBA" id="ARBA00004370"/>
    </source>
</evidence>
<proteinExistence type="predicted"/>
<dbReference type="Gene3D" id="3.80.10.10">
    <property type="entry name" value="Ribonuclease Inhibitor"/>
    <property type="match status" value="1"/>
</dbReference>
<dbReference type="PANTHER" id="PTHR36766">
    <property type="entry name" value="PLANT BROAD-SPECTRUM MILDEW RESISTANCE PROTEIN RPW8"/>
    <property type="match status" value="1"/>
</dbReference>
<evidence type="ECO:0000259" key="5">
    <source>
        <dbReference type="Pfam" id="PF00931"/>
    </source>
</evidence>
<dbReference type="Pfam" id="PF00931">
    <property type="entry name" value="NB-ARC"/>
    <property type="match status" value="1"/>
</dbReference>
<dbReference type="InterPro" id="IPR027417">
    <property type="entry name" value="P-loop_NTPase"/>
</dbReference>
<feature type="domain" description="NB-ARC" evidence="5">
    <location>
        <begin position="25"/>
        <end position="191"/>
    </location>
</feature>
<dbReference type="GO" id="GO:0016020">
    <property type="term" value="C:membrane"/>
    <property type="evidence" value="ECO:0007669"/>
    <property type="project" value="UniProtKB-SubCell"/>
</dbReference>
<dbReference type="Gene3D" id="1.10.10.10">
    <property type="entry name" value="Winged helix-like DNA-binding domain superfamily/Winged helix DNA-binding domain"/>
    <property type="match status" value="1"/>
</dbReference>
<accession>A0AA38GCR3</accession>
<dbReference type="GO" id="GO:0006952">
    <property type="term" value="P:defense response"/>
    <property type="evidence" value="ECO:0007669"/>
    <property type="project" value="UniProtKB-KW"/>
</dbReference>
<gene>
    <name evidence="6" type="ORF">KI387_021342</name>
</gene>